<feature type="compositionally biased region" description="Polar residues" evidence="1">
    <location>
        <begin position="507"/>
        <end position="517"/>
    </location>
</feature>
<feature type="domain" description="DUF6818" evidence="3">
    <location>
        <begin position="256"/>
        <end position="337"/>
    </location>
</feature>
<dbReference type="OrthoDB" id="3055425at2759"/>
<protein>
    <recommendedName>
        <fullName evidence="3">DUF6818 domain-containing protein</fullName>
    </recommendedName>
</protein>
<evidence type="ECO:0000259" key="3">
    <source>
        <dbReference type="Pfam" id="PF20681"/>
    </source>
</evidence>
<dbReference type="PANTHER" id="PTHR34409">
    <property type="entry name" value="SET DOMAIN-CONTAINING PROTEIN"/>
    <property type="match status" value="1"/>
</dbReference>
<feature type="region of interest" description="Disordered" evidence="1">
    <location>
        <begin position="186"/>
        <end position="241"/>
    </location>
</feature>
<feature type="compositionally biased region" description="Low complexity" evidence="1">
    <location>
        <begin position="471"/>
        <end position="498"/>
    </location>
</feature>
<keyword evidence="2" id="KW-0732">Signal</keyword>
<reference evidence="4" key="1">
    <citation type="submission" date="2020-05" db="EMBL/GenBank/DDBJ databases">
        <title>Mycena genomes resolve the evolution of fungal bioluminescence.</title>
        <authorList>
            <person name="Tsai I.J."/>
        </authorList>
    </citation>
    <scope>NUCLEOTIDE SEQUENCE</scope>
    <source>
        <strain evidence="4">CCC161011</strain>
    </source>
</reference>
<evidence type="ECO:0000313" key="5">
    <source>
        <dbReference type="Proteomes" id="UP000620124"/>
    </source>
</evidence>
<dbReference type="AlphaFoldDB" id="A0A8H6YQH0"/>
<dbReference type="InterPro" id="IPR049203">
    <property type="entry name" value="DUF6818"/>
</dbReference>
<keyword evidence="5" id="KW-1185">Reference proteome</keyword>
<feature type="chain" id="PRO_5034017482" description="DUF6818 domain-containing protein" evidence="2">
    <location>
        <begin position="19"/>
        <end position="529"/>
    </location>
</feature>
<dbReference type="PANTHER" id="PTHR34409:SF1">
    <property type="entry name" value="MYB-LIKE DOMAIN-CONTAINING PROTEIN"/>
    <property type="match status" value="1"/>
</dbReference>
<evidence type="ECO:0000256" key="1">
    <source>
        <dbReference type="SAM" id="MobiDB-lite"/>
    </source>
</evidence>
<gene>
    <name evidence="4" type="ORF">MVEN_00409600</name>
</gene>
<dbReference type="EMBL" id="JACAZI010000003">
    <property type="protein sequence ID" value="KAF7365373.1"/>
    <property type="molecule type" value="Genomic_DNA"/>
</dbReference>
<feature type="compositionally biased region" description="Polar residues" evidence="1">
    <location>
        <begin position="143"/>
        <end position="156"/>
    </location>
</feature>
<evidence type="ECO:0000256" key="2">
    <source>
        <dbReference type="SAM" id="SignalP"/>
    </source>
</evidence>
<feature type="compositionally biased region" description="Basic and acidic residues" evidence="1">
    <location>
        <begin position="454"/>
        <end position="469"/>
    </location>
</feature>
<proteinExistence type="predicted"/>
<feature type="signal peptide" evidence="2">
    <location>
        <begin position="1"/>
        <end position="18"/>
    </location>
</feature>
<feature type="region of interest" description="Disordered" evidence="1">
    <location>
        <begin position="454"/>
        <end position="529"/>
    </location>
</feature>
<evidence type="ECO:0000313" key="4">
    <source>
        <dbReference type="EMBL" id="KAF7365373.1"/>
    </source>
</evidence>
<feature type="compositionally biased region" description="Low complexity" evidence="1">
    <location>
        <begin position="130"/>
        <end position="141"/>
    </location>
</feature>
<accession>A0A8H6YQH0</accession>
<name>A0A8H6YQH0_9AGAR</name>
<feature type="region of interest" description="Disordered" evidence="1">
    <location>
        <begin position="107"/>
        <end position="158"/>
    </location>
</feature>
<comment type="caution">
    <text evidence="4">The sequence shown here is derived from an EMBL/GenBank/DDBJ whole genome shotgun (WGS) entry which is preliminary data.</text>
</comment>
<dbReference type="Pfam" id="PF20681">
    <property type="entry name" value="DUF6818"/>
    <property type="match status" value="1"/>
</dbReference>
<sequence>MTLTYWLTATTATTAATATVAIMAPSIPPRFTLDICYKIPGVAETAPLWKRIQLLPTKKIPPFLHSPRTALLRPRKLALRLPQSSTAAADFPGIRYDASGRPWFRGPDGTWIGSNHFPNPHPSQRAPVPSQSDMSAQSAAQIYSPSPLRSDSTSRPASALQLPRVATPLPPLPDDDDLDLSDPATIAKAKLKPATKVGGVRQKDHKDKGKKRQYASDSDNNSEAEHPAKRGRRKGSQNWSKNDMGKLLDLVQKHLPLSQKGWKLVTESFCKWAERSGRPQRDGKAIEAKYKLLLKTKKPTGDAHCPPEIKRAHHIDGLINEKADTREISDDSDIGHDVGDASDDSVEIIGRSTVRTAIAPPRRHSSSSAFDPAVLKSRDDERSLRSFQTTQFLALTQQFPRSCATNFAVVQRARDRAELKLELYQPGPFAGFSTNGPRSRAKYIADEYPELVREGGKIRYGEDSEKENWEPSSSSSGRLSSPSNLASSSSSLPGSLQPAVFVADRQQPINPASNLGSSAVDAGPSDVSK</sequence>
<dbReference type="Proteomes" id="UP000620124">
    <property type="component" value="Unassembled WGS sequence"/>
</dbReference>
<organism evidence="4 5">
    <name type="scientific">Mycena venus</name>
    <dbReference type="NCBI Taxonomy" id="2733690"/>
    <lineage>
        <taxon>Eukaryota</taxon>
        <taxon>Fungi</taxon>
        <taxon>Dikarya</taxon>
        <taxon>Basidiomycota</taxon>
        <taxon>Agaricomycotina</taxon>
        <taxon>Agaricomycetes</taxon>
        <taxon>Agaricomycetidae</taxon>
        <taxon>Agaricales</taxon>
        <taxon>Marasmiineae</taxon>
        <taxon>Mycenaceae</taxon>
        <taxon>Mycena</taxon>
    </lineage>
</organism>